<name>A0AAW1IWB8_POPJA</name>
<comment type="caution">
    <text evidence="1">The sequence shown here is derived from an EMBL/GenBank/DDBJ whole genome shotgun (WGS) entry which is preliminary data.</text>
</comment>
<gene>
    <name evidence="1" type="ORF">QE152_g33558</name>
</gene>
<evidence type="ECO:0000313" key="2">
    <source>
        <dbReference type="Proteomes" id="UP001458880"/>
    </source>
</evidence>
<dbReference type="Proteomes" id="UP001458880">
    <property type="component" value="Unassembled WGS sequence"/>
</dbReference>
<dbReference type="EMBL" id="JASPKY010000513">
    <property type="protein sequence ID" value="KAK9694429.1"/>
    <property type="molecule type" value="Genomic_DNA"/>
</dbReference>
<keyword evidence="2" id="KW-1185">Reference proteome</keyword>
<proteinExistence type="predicted"/>
<sequence length="81" mass="9548">MMKCAVLERQHKFVMDYDEMRRRFTESINVVIETKRDDNKSFLNANEYGNRIAEVKEAKILLSTPGSKKSMKHYNNTTNMT</sequence>
<evidence type="ECO:0000313" key="1">
    <source>
        <dbReference type="EMBL" id="KAK9694429.1"/>
    </source>
</evidence>
<protein>
    <submittedName>
        <fullName evidence="1">Uncharacterized protein</fullName>
    </submittedName>
</protein>
<dbReference type="AlphaFoldDB" id="A0AAW1IWB8"/>
<organism evidence="1 2">
    <name type="scientific">Popillia japonica</name>
    <name type="common">Japanese beetle</name>
    <dbReference type="NCBI Taxonomy" id="7064"/>
    <lineage>
        <taxon>Eukaryota</taxon>
        <taxon>Metazoa</taxon>
        <taxon>Ecdysozoa</taxon>
        <taxon>Arthropoda</taxon>
        <taxon>Hexapoda</taxon>
        <taxon>Insecta</taxon>
        <taxon>Pterygota</taxon>
        <taxon>Neoptera</taxon>
        <taxon>Endopterygota</taxon>
        <taxon>Coleoptera</taxon>
        <taxon>Polyphaga</taxon>
        <taxon>Scarabaeiformia</taxon>
        <taxon>Scarabaeidae</taxon>
        <taxon>Rutelinae</taxon>
        <taxon>Popillia</taxon>
    </lineage>
</organism>
<accession>A0AAW1IWB8</accession>
<reference evidence="1 2" key="1">
    <citation type="journal article" date="2024" name="BMC Genomics">
        <title>De novo assembly and annotation of Popillia japonica's genome with initial clues to its potential as an invasive pest.</title>
        <authorList>
            <person name="Cucini C."/>
            <person name="Boschi S."/>
            <person name="Funari R."/>
            <person name="Cardaioli E."/>
            <person name="Iannotti N."/>
            <person name="Marturano G."/>
            <person name="Paoli F."/>
            <person name="Bruttini M."/>
            <person name="Carapelli A."/>
            <person name="Frati F."/>
            <person name="Nardi F."/>
        </authorList>
    </citation>
    <scope>NUCLEOTIDE SEQUENCE [LARGE SCALE GENOMIC DNA]</scope>
    <source>
        <strain evidence="1">DMR45628</strain>
    </source>
</reference>